<evidence type="ECO:0000313" key="3">
    <source>
        <dbReference type="Proteomes" id="UP000054564"/>
    </source>
</evidence>
<keyword evidence="3" id="KW-1185">Reference proteome</keyword>
<gene>
    <name evidence="2" type="ORF">PSTG_20158</name>
</gene>
<evidence type="ECO:0008006" key="4">
    <source>
        <dbReference type="Google" id="ProtNLM"/>
    </source>
</evidence>
<dbReference type="OrthoDB" id="10556381at2759"/>
<evidence type="ECO:0000256" key="1">
    <source>
        <dbReference type="SAM" id="MobiDB-lite"/>
    </source>
</evidence>
<feature type="non-terminal residue" evidence="2">
    <location>
        <position position="160"/>
    </location>
</feature>
<proteinExistence type="predicted"/>
<feature type="compositionally biased region" description="Polar residues" evidence="1">
    <location>
        <begin position="47"/>
        <end position="61"/>
    </location>
</feature>
<name>A0A0L0UHF3_9BASI</name>
<feature type="region of interest" description="Disordered" evidence="1">
    <location>
        <begin position="1"/>
        <end position="75"/>
    </location>
</feature>
<evidence type="ECO:0000313" key="2">
    <source>
        <dbReference type="EMBL" id="KNE86481.1"/>
    </source>
</evidence>
<reference evidence="3" key="1">
    <citation type="submission" date="2014-03" db="EMBL/GenBank/DDBJ databases">
        <title>The Genome Sequence of Puccinia striiformis f. sp. tritici PST-78.</title>
        <authorList>
            <consortium name="The Broad Institute Genome Sequencing Platform"/>
            <person name="Cuomo C."/>
            <person name="Hulbert S."/>
            <person name="Chen X."/>
            <person name="Walker B."/>
            <person name="Young S.K."/>
            <person name="Zeng Q."/>
            <person name="Gargeya S."/>
            <person name="Fitzgerald M."/>
            <person name="Haas B."/>
            <person name="Abouelleil A."/>
            <person name="Alvarado L."/>
            <person name="Arachchi H.M."/>
            <person name="Berlin A.M."/>
            <person name="Chapman S.B."/>
            <person name="Goldberg J."/>
            <person name="Griggs A."/>
            <person name="Gujja S."/>
            <person name="Hansen M."/>
            <person name="Howarth C."/>
            <person name="Imamovic A."/>
            <person name="Larimer J."/>
            <person name="McCowan C."/>
            <person name="Montmayeur A."/>
            <person name="Murphy C."/>
            <person name="Neiman D."/>
            <person name="Pearson M."/>
            <person name="Priest M."/>
            <person name="Roberts A."/>
            <person name="Saif S."/>
            <person name="Shea T."/>
            <person name="Sisk P."/>
            <person name="Sykes S."/>
            <person name="Wortman J."/>
            <person name="Nusbaum C."/>
            <person name="Birren B."/>
        </authorList>
    </citation>
    <scope>NUCLEOTIDE SEQUENCE [LARGE SCALE GENOMIC DNA]</scope>
    <source>
        <strain evidence="3">race PST-78</strain>
    </source>
</reference>
<sequence length="160" mass="17786">PASNVSVFRTWPNQPQPNPSPWGQSTASTSWGSSRPNPIRPPQRNPFHQQQQSRPTPNAYRQPNVGRPGHPTVDDIAAAINNIRKGNTAPNDPTLFIGKPCTYCEAQGHWRSFCPVLRRDANLPAPNPPLDGPPRFRFRPPGSTPERPAHEHWSRIGTIS</sequence>
<dbReference type="Proteomes" id="UP000054564">
    <property type="component" value="Unassembled WGS sequence"/>
</dbReference>
<feature type="region of interest" description="Disordered" evidence="1">
    <location>
        <begin position="125"/>
        <end position="160"/>
    </location>
</feature>
<accession>A0A0L0UHF3</accession>
<protein>
    <recommendedName>
        <fullName evidence="4">CCHC-type domain-containing protein</fullName>
    </recommendedName>
</protein>
<feature type="non-terminal residue" evidence="2">
    <location>
        <position position="1"/>
    </location>
</feature>
<organism evidence="2 3">
    <name type="scientific">Puccinia striiformis f. sp. tritici PST-78</name>
    <dbReference type="NCBI Taxonomy" id="1165861"/>
    <lineage>
        <taxon>Eukaryota</taxon>
        <taxon>Fungi</taxon>
        <taxon>Dikarya</taxon>
        <taxon>Basidiomycota</taxon>
        <taxon>Pucciniomycotina</taxon>
        <taxon>Pucciniomycetes</taxon>
        <taxon>Pucciniales</taxon>
        <taxon>Pucciniaceae</taxon>
        <taxon>Puccinia</taxon>
    </lineage>
</organism>
<dbReference type="EMBL" id="AJIL01009496">
    <property type="protein sequence ID" value="KNE86481.1"/>
    <property type="molecule type" value="Genomic_DNA"/>
</dbReference>
<dbReference type="AlphaFoldDB" id="A0A0L0UHF3"/>
<comment type="caution">
    <text evidence="2">The sequence shown here is derived from an EMBL/GenBank/DDBJ whole genome shotgun (WGS) entry which is preliminary data.</text>
</comment>